<dbReference type="AlphaFoldDB" id="A0A2U3NR47"/>
<keyword evidence="2" id="KW-0472">Membrane</keyword>
<evidence type="ECO:0000256" key="2">
    <source>
        <dbReference type="SAM" id="Phobius"/>
    </source>
</evidence>
<feature type="compositionally biased region" description="Polar residues" evidence="1">
    <location>
        <begin position="1"/>
        <end position="10"/>
    </location>
</feature>
<feature type="region of interest" description="Disordered" evidence="1">
    <location>
        <begin position="365"/>
        <end position="489"/>
    </location>
</feature>
<keyword evidence="5" id="KW-1185">Reference proteome</keyword>
<feature type="domain" description="Septum formation-related" evidence="3">
    <location>
        <begin position="92"/>
        <end position="317"/>
    </location>
</feature>
<evidence type="ECO:0000313" key="4">
    <source>
        <dbReference type="EMBL" id="SPM33913.1"/>
    </source>
</evidence>
<dbReference type="Proteomes" id="UP000240988">
    <property type="component" value="Unassembled WGS sequence"/>
</dbReference>
<accession>A0A2U3NR47</accession>
<protein>
    <submittedName>
        <fullName evidence="4">Membrane protein</fullName>
    </submittedName>
</protein>
<feature type="compositionally biased region" description="Polar residues" evidence="1">
    <location>
        <begin position="477"/>
        <end position="489"/>
    </location>
</feature>
<dbReference type="EMBL" id="FUFA01000004">
    <property type="protein sequence ID" value="SPM33913.1"/>
    <property type="molecule type" value="Genomic_DNA"/>
</dbReference>
<dbReference type="InterPro" id="IPR026004">
    <property type="entry name" value="Septum_form"/>
</dbReference>
<feature type="region of interest" description="Disordered" evidence="1">
    <location>
        <begin position="1"/>
        <end position="24"/>
    </location>
</feature>
<dbReference type="STRING" id="1841860.GCA_900157375_01722"/>
<keyword evidence="2" id="KW-0812">Transmembrane</keyword>
<evidence type="ECO:0000313" key="5">
    <source>
        <dbReference type="Proteomes" id="UP000240988"/>
    </source>
</evidence>
<feature type="transmembrane region" description="Helical" evidence="2">
    <location>
        <begin position="40"/>
        <end position="60"/>
    </location>
</feature>
<gene>
    <name evidence="4" type="ORF">MRAB57_1720</name>
</gene>
<name>A0A2U3NR47_9MYCO</name>
<dbReference type="Pfam" id="PF13845">
    <property type="entry name" value="Septum_form"/>
    <property type="match status" value="1"/>
</dbReference>
<feature type="compositionally biased region" description="Low complexity" evidence="1">
    <location>
        <begin position="365"/>
        <end position="394"/>
    </location>
</feature>
<evidence type="ECO:0000256" key="1">
    <source>
        <dbReference type="SAM" id="MobiDB-lite"/>
    </source>
</evidence>
<evidence type="ECO:0000259" key="3">
    <source>
        <dbReference type="Pfam" id="PF13845"/>
    </source>
</evidence>
<feature type="compositionally biased region" description="Pro residues" evidence="1">
    <location>
        <begin position="408"/>
        <end position="449"/>
    </location>
</feature>
<feature type="compositionally biased region" description="Low complexity" evidence="1">
    <location>
        <begin position="456"/>
        <end position="466"/>
    </location>
</feature>
<keyword evidence="2" id="KW-1133">Transmembrane helix</keyword>
<organism evidence="4 5">
    <name type="scientific">Mycobacterium rhizamassiliense</name>
    <dbReference type="NCBI Taxonomy" id="1841860"/>
    <lineage>
        <taxon>Bacteria</taxon>
        <taxon>Bacillati</taxon>
        <taxon>Actinomycetota</taxon>
        <taxon>Actinomycetes</taxon>
        <taxon>Mycobacteriales</taxon>
        <taxon>Mycobacteriaceae</taxon>
        <taxon>Mycobacterium</taxon>
    </lineage>
</organism>
<proteinExistence type="predicted"/>
<sequence length="489" mass="50815">MSDTLETEASSAAPPAGKAQRSTAGFGWPNTLQAAATRRALLLTALGGLLIAGLVTAIPVDSNGGRLAGYMNSAPVPSTGAKSDAAFNRATTGDCLMWPDVTPESARIVSCADDHKFEVAESIDMRTFPGAEYGPNAAPPSPARIQQISQEQCEAAVHRYLGPKFDPNSKFTVSMLWAGDRAWRQSGERRMLCGLQLPGTNNTQATFKGKVSDVDQSKVWPAGTCLGIDPSTNQPVDVPVDCGAPHAMEVTGTVNLAEKFPGALPAEPDQDGFIKDACTKMTDAFLAPVKLRTTTLTLIYPTLSLPTWSAGSREVACSIGATLGNGGWATLLNSAKGHLLINGQPPVPPPDIPEERLTAPLIPVQVPAPQAPPSQSSGPPEMPPNNQHLPQQQPVVTPQHSPASQAPQAPPQAPPPPDNGLPPGSGPPLDAPPPPAPGGSPLSGGPPPPRPRRPADATSARRAPAGGLAGWPCGWSRSGSTSWSQTHWT</sequence>
<reference evidence="4 5" key="1">
    <citation type="submission" date="2017-01" db="EMBL/GenBank/DDBJ databases">
        <authorList>
            <consortium name="Urmite Genomes"/>
        </authorList>
    </citation>
    <scope>NUCLEOTIDE SEQUENCE [LARGE SCALE GENOMIC DNA]</scope>
    <source>
        <strain evidence="4 5">AB57</strain>
    </source>
</reference>